<feature type="compositionally biased region" description="Polar residues" evidence="1">
    <location>
        <begin position="1"/>
        <end position="16"/>
    </location>
</feature>
<proteinExistence type="predicted"/>
<reference evidence="2" key="1">
    <citation type="submission" date="2018-02" db="EMBL/GenBank/DDBJ databases">
        <title>Rhizophora mucronata_Transcriptome.</title>
        <authorList>
            <person name="Meera S.P."/>
            <person name="Sreeshan A."/>
            <person name="Augustine A."/>
        </authorList>
    </citation>
    <scope>NUCLEOTIDE SEQUENCE</scope>
    <source>
        <tissue evidence="2">Leaf</tissue>
    </source>
</reference>
<dbReference type="EMBL" id="GGEC01092881">
    <property type="protein sequence ID" value="MBX73365.1"/>
    <property type="molecule type" value="Transcribed_RNA"/>
</dbReference>
<evidence type="ECO:0000313" key="2">
    <source>
        <dbReference type="EMBL" id="MBX73365.1"/>
    </source>
</evidence>
<evidence type="ECO:0000256" key="1">
    <source>
        <dbReference type="SAM" id="MobiDB-lite"/>
    </source>
</evidence>
<name>A0A2P2R294_RHIMU</name>
<sequence length="24" mass="2700">MESNGTFNTTPSQTMKVDQLKKTI</sequence>
<feature type="region of interest" description="Disordered" evidence="1">
    <location>
        <begin position="1"/>
        <end position="24"/>
    </location>
</feature>
<dbReference type="AlphaFoldDB" id="A0A2P2R294"/>
<organism evidence="2">
    <name type="scientific">Rhizophora mucronata</name>
    <name type="common">Asiatic mangrove</name>
    <dbReference type="NCBI Taxonomy" id="61149"/>
    <lineage>
        <taxon>Eukaryota</taxon>
        <taxon>Viridiplantae</taxon>
        <taxon>Streptophyta</taxon>
        <taxon>Embryophyta</taxon>
        <taxon>Tracheophyta</taxon>
        <taxon>Spermatophyta</taxon>
        <taxon>Magnoliopsida</taxon>
        <taxon>eudicotyledons</taxon>
        <taxon>Gunneridae</taxon>
        <taxon>Pentapetalae</taxon>
        <taxon>rosids</taxon>
        <taxon>fabids</taxon>
        <taxon>Malpighiales</taxon>
        <taxon>Rhizophoraceae</taxon>
        <taxon>Rhizophora</taxon>
    </lineage>
</organism>
<protein>
    <submittedName>
        <fullName evidence="2">Uncharacterized protein</fullName>
    </submittedName>
</protein>
<accession>A0A2P2R294</accession>